<dbReference type="InterPro" id="IPR043132">
    <property type="entry name" value="BCAT-like_C"/>
</dbReference>
<dbReference type="Proteomes" id="UP001217918">
    <property type="component" value="Unassembled WGS sequence"/>
</dbReference>
<dbReference type="InterPro" id="IPR043131">
    <property type="entry name" value="BCAT-like_N"/>
</dbReference>
<comment type="caution">
    <text evidence="1">The sequence shown here is derived from an EMBL/GenBank/DDBJ whole genome shotgun (WGS) entry which is preliminary data.</text>
</comment>
<dbReference type="InterPro" id="IPR001544">
    <property type="entry name" value="Aminotrans_IV"/>
</dbReference>
<accession>A0AAD9MGY5</accession>
<dbReference type="SUPFAM" id="SSF56752">
    <property type="entry name" value="D-aminoacid aminotransferase-like PLP-dependent enzymes"/>
    <property type="match status" value="1"/>
</dbReference>
<dbReference type="GO" id="GO:0003824">
    <property type="term" value="F:catalytic activity"/>
    <property type="evidence" value="ECO:0007669"/>
    <property type="project" value="InterPro"/>
</dbReference>
<evidence type="ECO:0008006" key="3">
    <source>
        <dbReference type="Google" id="ProtNLM"/>
    </source>
</evidence>
<evidence type="ECO:0000313" key="2">
    <source>
        <dbReference type="Proteomes" id="UP001217918"/>
    </source>
</evidence>
<dbReference type="EMBL" id="JAQQPM010000008">
    <property type="protein sequence ID" value="KAK2074295.1"/>
    <property type="molecule type" value="Genomic_DNA"/>
</dbReference>
<dbReference type="Gene3D" id="3.30.470.10">
    <property type="match status" value="1"/>
</dbReference>
<keyword evidence="2" id="KW-1185">Reference proteome</keyword>
<gene>
    <name evidence="1" type="ORF">P8C59_008512</name>
</gene>
<dbReference type="Gene3D" id="3.20.10.10">
    <property type="entry name" value="D-amino Acid Aminotransferase, subunit A, domain 2"/>
    <property type="match status" value="1"/>
</dbReference>
<organism evidence="1 2">
    <name type="scientific">Phyllachora maydis</name>
    <dbReference type="NCBI Taxonomy" id="1825666"/>
    <lineage>
        <taxon>Eukaryota</taxon>
        <taxon>Fungi</taxon>
        <taxon>Dikarya</taxon>
        <taxon>Ascomycota</taxon>
        <taxon>Pezizomycotina</taxon>
        <taxon>Sordariomycetes</taxon>
        <taxon>Sordariomycetidae</taxon>
        <taxon>Phyllachorales</taxon>
        <taxon>Phyllachoraceae</taxon>
        <taxon>Phyllachora</taxon>
    </lineage>
</organism>
<dbReference type="Pfam" id="PF01063">
    <property type="entry name" value="Aminotran_4"/>
    <property type="match status" value="1"/>
</dbReference>
<proteinExistence type="predicted"/>
<dbReference type="AlphaFoldDB" id="A0AAD9MGY5"/>
<evidence type="ECO:0000313" key="1">
    <source>
        <dbReference type="EMBL" id="KAK2074295.1"/>
    </source>
</evidence>
<sequence>MDQRVQLFSSIRYDSALAQVPRSKLNHAGWNFVTTSSFYMLDYHRDRILRAAKYWGWDAAVNALDGDEGLARVAEFLAASVPLSQPSSLRVKLTVSEAGIMGCETSSTPEIALTSLFPETLSRPGKSRTESRAAAPALQPEYEVVVDSVRTSPSEYTHYKTTKRDMYDSSRRRAQMDMSGCREVLLVNIEGLVMEGSLTTPYFWRDDRWVTPSIAAQYSPGLGSGGQDGTTRRWALERGLAVEGDITAESLAHGEECRLSNGVRGFMSGKVKLS</sequence>
<dbReference type="InterPro" id="IPR036038">
    <property type="entry name" value="Aminotransferase-like"/>
</dbReference>
<reference evidence="1" key="1">
    <citation type="journal article" date="2023" name="Mol. Plant Microbe Interact.">
        <title>Elucidating the Obligate Nature and Biological Capacity of an Invasive Fungal Corn Pathogen.</title>
        <authorList>
            <person name="MacCready J.S."/>
            <person name="Roggenkamp E.M."/>
            <person name="Gdanetz K."/>
            <person name="Chilvers M.I."/>
        </authorList>
    </citation>
    <scope>NUCLEOTIDE SEQUENCE</scope>
    <source>
        <strain evidence="1">PM02</strain>
    </source>
</reference>
<protein>
    <recommendedName>
        <fullName evidence="3">Aminodeoxychorismate lyase</fullName>
    </recommendedName>
</protein>
<name>A0AAD9MGY5_9PEZI</name>